<evidence type="ECO:0000313" key="3">
    <source>
        <dbReference type="EMBL" id="WNZ44018.1"/>
    </source>
</evidence>
<reference evidence="3" key="1">
    <citation type="journal article" date="2023" name="Plants (Basel)">
        <title>Genomic Analysis of Leptolyngbya boryana CZ1 Reveals Efficient Carbon Fixation Modules.</title>
        <authorList>
            <person name="Bai X."/>
            <person name="Wang H."/>
            <person name="Cheng W."/>
            <person name="Wang J."/>
            <person name="Ma M."/>
            <person name="Hu H."/>
            <person name="Song Z."/>
            <person name="Ma H."/>
            <person name="Fan Y."/>
            <person name="Du C."/>
            <person name="Xu J."/>
        </authorList>
    </citation>
    <scope>NUCLEOTIDE SEQUENCE</scope>
    <source>
        <strain evidence="3">CZ1</strain>
    </source>
</reference>
<dbReference type="InterPro" id="IPR011990">
    <property type="entry name" value="TPR-like_helical_dom_sf"/>
</dbReference>
<evidence type="ECO:0000259" key="2">
    <source>
        <dbReference type="Pfam" id="PF12770"/>
    </source>
</evidence>
<dbReference type="EMBL" id="CP130144">
    <property type="protein sequence ID" value="WNZ44018.1"/>
    <property type="molecule type" value="Genomic_DNA"/>
</dbReference>
<organism evidence="3">
    <name type="scientific">Leptolyngbya boryana CZ1</name>
    <dbReference type="NCBI Taxonomy" id="3060204"/>
    <lineage>
        <taxon>Bacteria</taxon>
        <taxon>Bacillati</taxon>
        <taxon>Cyanobacteriota</taxon>
        <taxon>Cyanophyceae</taxon>
        <taxon>Leptolyngbyales</taxon>
        <taxon>Leptolyngbyaceae</taxon>
        <taxon>Leptolyngbya group</taxon>
        <taxon>Leptolyngbya</taxon>
    </lineage>
</organism>
<dbReference type="PANTHER" id="PTHR10098:SF112">
    <property type="entry name" value="SLR0380 PROTEIN"/>
    <property type="match status" value="1"/>
</dbReference>
<dbReference type="Gene3D" id="1.25.40.10">
    <property type="entry name" value="Tetratricopeptide repeat domain"/>
    <property type="match status" value="3"/>
</dbReference>
<feature type="coiled-coil region" evidence="1">
    <location>
        <begin position="562"/>
        <end position="603"/>
    </location>
</feature>
<dbReference type="InterPro" id="IPR024983">
    <property type="entry name" value="CHAT_dom"/>
</dbReference>
<proteinExistence type="predicted"/>
<dbReference type="AlphaFoldDB" id="A0AA97ALH1"/>
<dbReference type="SUPFAM" id="SSF48452">
    <property type="entry name" value="TPR-like"/>
    <property type="match status" value="4"/>
</dbReference>
<dbReference type="Pfam" id="PF13374">
    <property type="entry name" value="TPR_10"/>
    <property type="match status" value="1"/>
</dbReference>
<evidence type="ECO:0000256" key="1">
    <source>
        <dbReference type="SAM" id="Coils"/>
    </source>
</evidence>
<reference evidence="3" key="2">
    <citation type="submission" date="2023-07" db="EMBL/GenBank/DDBJ databases">
        <authorList>
            <person name="Bai X.-H."/>
            <person name="Wang H.-H."/>
            <person name="Wang J."/>
            <person name="Ma M.-Y."/>
            <person name="Hu H.-H."/>
            <person name="Song Z.-L."/>
            <person name="Ma H.-G."/>
            <person name="Fan Y."/>
            <person name="Du C.-Y."/>
            <person name="Xu J.-C."/>
        </authorList>
    </citation>
    <scope>NUCLEOTIDE SEQUENCE</scope>
    <source>
        <strain evidence="3">CZ1</strain>
    </source>
</reference>
<gene>
    <name evidence="3" type="ORF">Q2T42_19480</name>
</gene>
<dbReference type="Pfam" id="PF12770">
    <property type="entry name" value="CHAT"/>
    <property type="match status" value="1"/>
</dbReference>
<protein>
    <submittedName>
        <fullName evidence="3">CHAT domain-containing protein</fullName>
    </submittedName>
</protein>
<sequence length="1042" mass="118233">MKTHFHDESIQFLLAVLQLIGNSQYDFRTIQLFLEANQTKLDEKLLEVFPNVVNHLLITAREQELFFIITAVSRFGNLIRRVHLGMPWLNIELAIAAHQEILKILTYETFPEQWAMTQSNLGNALSERIKGDPRDNQEKAIQAYQQALRVFTYQAFPELWATVQDHLASALKQDFQGNCADNLEQAIASYRAALKVRTYERYPEEWAMTQHNLGTALSERIRGDRADNLEQAIASYRAALKVRTYERYPEEWAMTQHNLGTVLSERIRGDRADNLEQAIASFNLALSIFTKECFPRDWAMAQNSLGTGFSQRIQGKRSDNLEKAIIAYQLALEIYTQEHFPQNWAMTQHNLANALVEWVNGDDQENIKRAIDAYQQSLKIRTQEQFPQQWVNTQTSLAKALCRFFQGDRAENIEAAITCCQNALQVATFEAFPLDWAGCQNNLANAYRDRIRGNSATNICQAIQAYRNALLVYFPRTFPNECRGTACTLGNLYFDQQNFSEAADVYQVALEAAEILYQSCLLLSSKVSELTDTDDLPRRAAYTYAKICDLETAVLKLERNRARSLSETLERDRANLTQLQQVVPHLYEQYQDITNQLRNLESQQRDRSISSDRHSLTPETFRNTATQLRSELETTIAQIRQVEGYADFLDQPNFEDIRAALQTKRPLIYLVVTSAGSLALIITPDEIANLWLDDLTEASLQELLQTWFNAYNQCQRDRQSWLNVIDSVSHQLWQPLMEPLVSYLKSHNFDQAVLVPTGYLSLLPLHAAWTEDSSTPTGRHYALDDIHFTYAPNARSLTAAQAIATRAQANSILVIDNPTQDLLNSEREVQAAIAHFPQHQVLRHGEAEIASVREALQHCNILHLSCHGTANLQEPLTSGLLMSDGLLTLKDILDLNLTESATGGIRLAILSACETGLSGIENADEAISLPTGLLQAGVAGVIASLWAVSDLSTMLLITKFYDLWREQNLLPDQALRQAQIWLRDTTNEEKIAEFKAFIPAITNTRMSPATAQQLYDELAWEAKNERSFAHPFHWAAFNYTGI</sequence>
<name>A0AA97ALH1_LEPBY</name>
<dbReference type="PANTHER" id="PTHR10098">
    <property type="entry name" value="RAPSYN-RELATED"/>
    <property type="match status" value="1"/>
</dbReference>
<feature type="domain" description="CHAT" evidence="2">
    <location>
        <begin position="729"/>
        <end position="1041"/>
    </location>
</feature>
<keyword evidence="1" id="KW-0175">Coiled coil</keyword>
<dbReference type="RefSeq" id="WP_316426200.1">
    <property type="nucleotide sequence ID" value="NZ_CP130144.1"/>
</dbReference>
<accession>A0AA97ALH1</accession>